<reference evidence="4 5" key="1">
    <citation type="journal article" date="2012" name="J. Bacteriol.">
        <title>Complete genome sequences of Methylophaga sp. strain JAM1 and Methylophaga sp. strain JAM7.</title>
        <authorList>
            <person name="Villeneuve C."/>
            <person name="Martineau C."/>
            <person name="Mauffrey F."/>
            <person name="Villemur R."/>
        </authorList>
    </citation>
    <scope>NUCLEOTIDE SEQUENCE [LARGE SCALE GENOMIC DNA]</scope>
    <source>
        <strain evidence="4 5">JAM7</strain>
    </source>
</reference>
<dbReference type="Pfam" id="PF01471">
    <property type="entry name" value="PG_binding_1"/>
    <property type="match status" value="1"/>
</dbReference>
<dbReference type="SUPFAM" id="SSF47090">
    <property type="entry name" value="PGBD-like"/>
    <property type="match status" value="1"/>
</dbReference>
<dbReference type="AlphaFoldDB" id="I1YII5"/>
<proteinExistence type="predicted"/>
<keyword evidence="2" id="KW-0732">Signal</keyword>
<protein>
    <submittedName>
        <fullName evidence="4">Putative peptidoglycan binding protein</fullName>
    </submittedName>
</protein>
<organism evidence="4 5">
    <name type="scientific">Methylophaga frappieri (strain ATCC BAA-2434 / DSM 25690 / JAM7)</name>
    <dbReference type="NCBI Taxonomy" id="754477"/>
    <lineage>
        <taxon>Bacteria</taxon>
        <taxon>Pseudomonadati</taxon>
        <taxon>Pseudomonadota</taxon>
        <taxon>Gammaproteobacteria</taxon>
        <taxon>Thiotrichales</taxon>
        <taxon>Piscirickettsiaceae</taxon>
        <taxon>Methylophaga</taxon>
    </lineage>
</organism>
<dbReference type="Proteomes" id="UP000009145">
    <property type="component" value="Chromosome"/>
</dbReference>
<accession>I1YII5</accession>
<feature type="signal peptide" evidence="2">
    <location>
        <begin position="1"/>
        <end position="21"/>
    </location>
</feature>
<evidence type="ECO:0000256" key="2">
    <source>
        <dbReference type="SAM" id="SignalP"/>
    </source>
</evidence>
<sequence precursor="true">MTQKIVLTLIFFGLPISATYANTDCNIEQLAGEYKSAYGAMECGAASGRLDCCYGNVRSCDKKLELTLSSRGNELTGKWIEGSQNGAARFTVTRDCSVSDGFWGNGRRATSPWSVARVGQAKKAPAPTQGTAKATVSRPAPAQSISSSSSSQSDTATGMRIESALAALGYDPGQVDGVIDGNTRLAIVDWQRKTGHNATRGLSTRQLEYMEEQAVEARALAERRAQLESISPLARFNRRVERNEAVVLLDTKTRCEETGDPLVVIAESEAAIPESGRVLGALQNAISSMRSECRRNWRRFDVPVYTPAGAKLSERYMYMYKSGVILPYSVLTAEYLDFLSNDPGYPFARVAPPLINIASGLWEREFTRGGWSQSMGGDAHWQTIAFQFALADAQLCKNQVGKTVTYKHTITQQDEYTVDTTTVTYEFDADWEPIILQILANGNHIGIPMGTGAKHLIRTFGCDSEEVARLRRNPITVVAKTLGMPLPPGAGHVEQ</sequence>
<dbReference type="InterPro" id="IPR036365">
    <property type="entry name" value="PGBD-like_sf"/>
</dbReference>
<dbReference type="Gene3D" id="1.10.101.10">
    <property type="entry name" value="PGBD-like superfamily/PGBD"/>
    <property type="match status" value="1"/>
</dbReference>
<dbReference type="KEGG" id="mec:Q7C_1579"/>
<dbReference type="HOGENOM" id="CLU_550736_0_0_6"/>
<dbReference type="InterPro" id="IPR002477">
    <property type="entry name" value="Peptidoglycan-bd-like"/>
</dbReference>
<feature type="region of interest" description="Disordered" evidence="1">
    <location>
        <begin position="114"/>
        <end position="157"/>
    </location>
</feature>
<feature type="domain" description="Peptidoglycan binding-like" evidence="3">
    <location>
        <begin position="161"/>
        <end position="199"/>
    </location>
</feature>
<feature type="chain" id="PRO_5003654012" evidence="2">
    <location>
        <begin position="22"/>
        <end position="495"/>
    </location>
</feature>
<dbReference type="OrthoDB" id="6872143at2"/>
<evidence type="ECO:0000259" key="3">
    <source>
        <dbReference type="Pfam" id="PF01471"/>
    </source>
</evidence>
<gene>
    <name evidence="4" type="ordered locus">Q7C_1579</name>
</gene>
<dbReference type="RefSeq" id="WP_014704148.1">
    <property type="nucleotide sequence ID" value="NC_017856.1"/>
</dbReference>
<feature type="compositionally biased region" description="Low complexity" evidence="1">
    <location>
        <begin position="143"/>
        <end position="153"/>
    </location>
</feature>
<evidence type="ECO:0000313" key="4">
    <source>
        <dbReference type="EMBL" id="AFJ02728.1"/>
    </source>
</evidence>
<dbReference type="InterPro" id="IPR036366">
    <property type="entry name" value="PGBDSf"/>
</dbReference>
<name>I1YII5_METFJ</name>
<evidence type="ECO:0000256" key="1">
    <source>
        <dbReference type="SAM" id="MobiDB-lite"/>
    </source>
</evidence>
<dbReference type="EMBL" id="CP003380">
    <property type="protein sequence ID" value="AFJ02728.1"/>
    <property type="molecule type" value="Genomic_DNA"/>
</dbReference>
<keyword evidence="5" id="KW-1185">Reference proteome</keyword>
<dbReference type="PATRIC" id="fig|754477.3.peg.1558"/>
<evidence type="ECO:0000313" key="5">
    <source>
        <dbReference type="Proteomes" id="UP000009145"/>
    </source>
</evidence>